<feature type="modified residue" description="4-aspartylphosphate" evidence="2">
    <location>
        <position position="60"/>
    </location>
</feature>
<dbReference type="PANTHER" id="PTHR44591:SF3">
    <property type="entry name" value="RESPONSE REGULATORY DOMAIN-CONTAINING PROTEIN"/>
    <property type="match status" value="1"/>
</dbReference>
<dbReference type="Pfam" id="PF00072">
    <property type="entry name" value="Response_reg"/>
    <property type="match status" value="1"/>
</dbReference>
<dbReference type="InterPro" id="IPR050595">
    <property type="entry name" value="Bact_response_regulator"/>
</dbReference>
<gene>
    <name evidence="4" type="ORF">HNR38_000104</name>
</gene>
<dbReference type="GO" id="GO:0000160">
    <property type="term" value="P:phosphorelay signal transduction system"/>
    <property type="evidence" value="ECO:0007669"/>
    <property type="project" value="InterPro"/>
</dbReference>
<dbReference type="InterPro" id="IPR011006">
    <property type="entry name" value="CheY-like_superfamily"/>
</dbReference>
<evidence type="ECO:0000256" key="1">
    <source>
        <dbReference type="ARBA" id="ARBA00022553"/>
    </source>
</evidence>
<accession>A0A840UEM1</accession>
<dbReference type="PROSITE" id="PS50110">
    <property type="entry name" value="RESPONSE_REGULATORY"/>
    <property type="match status" value="1"/>
</dbReference>
<dbReference type="AlphaFoldDB" id="A0A840UEM1"/>
<keyword evidence="1 2" id="KW-0597">Phosphoprotein</keyword>
<comment type="caution">
    <text evidence="4">The sequence shown here is derived from an EMBL/GenBank/DDBJ whole genome shotgun (WGS) entry which is preliminary data.</text>
</comment>
<dbReference type="SUPFAM" id="SSF52172">
    <property type="entry name" value="CheY-like"/>
    <property type="match status" value="1"/>
</dbReference>
<dbReference type="RefSeq" id="WP_183698682.1">
    <property type="nucleotide sequence ID" value="NZ_JACHFE010000001.1"/>
</dbReference>
<evidence type="ECO:0000256" key="2">
    <source>
        <dbReference type="PROSITE-ProRule" id="PRU00169"/>
    </source>
</evidence>
<evidence type="ECO:0000259" key="3">
    <source>
        <dbReference type="PROSITE" id="PS50110"/>
    </source>
</evidence>
<name>A0A840UEM1_9GAMM</name>
<reference evidence="4 5" key="1">
    <citation type="submission" date="2020-08" db="EMBL/GenBank/DDBJ databases">
        <title>Genomic Encyclopedia of Type Strains, Phase IV (KMG-IV): sequencing the most valuable type-strain genomes for metagenomic binning, comparative biology and taxonomic classification.</title>
        <authorList>
            <person name="Goeker M."/>
        </authorList>
    </citation>
    <scope>NUCLEOTIDE SEQUENCE [LARGE SCALE GENOMIC DNA]</scope>
    <source>
        <strain evidence="4 5">DSM 22359</strain>
    </source>
</reference>
<proteinExistence type="predicted"/>
<dbReference type="EMBL" id="JACHFE010000001">
    <property type="protein sequence ID" value="MBB5319636.1"/>
    <property type="molecule type" value="Genomic_DNA"/>
</dbReference>
<dbReference type="SMART" id="SM00448">
    <property type="entry name" value="REC"/>
    <property type="match status" value="1"/>
</dbReference>
<dbReference type="Proteomes" id="UP000591735">
    <property type="component" value="Unassembled WGS sequence"/>
</dbReference>
<sequence>MPVQADSVQRILYVEDDPDIRSVAELALVDVGGFEVLLCESGREALDSIDDFGPDLVLLDVMMPVMDGPETLQALRARQGGLDAPVVFMTARLQPSEVEEYLEMGAIGVIPKPFDPMTLAEQIRQLVSTNQGADRRDLR</sequence>
<organism evidence="4 5">
    <name type="scientific">Marinobacter oulmenensis</name>
    <dbReference type="NCBI Taxonomy" id="643747"/>
    <lineage>
        <taxon>Bacteria</taxon>
        <taxon>Pseudomonadati</taxon>
        <taxon>Pseudomonadota</taxon>
        <taxon>Gammaproteobacteria</taxon>
        <taxon>Pseudomonadales</taxon>
        <taxon>Marinobacteraceae</taxon>
        <taxon>Marinobacter</taxon>
    </lineage>
</organism>
<dbReference type="InterPro" id="IPR001789">
    <property type="entry name" value="Sig_transdc_resp-reg_receiver"/>
</dbReference>
<evidence type="ECO:0000313" key="5">
    <source>
        <dbReference type="Proteomes" id="UP000591735"/>
    </source>
</evidence>
<protein>
    <submittedName>
        <fullName evidence="4">CheY-like chemotaxis protein</fullName>
    </submittedName>
</protein>
<feature type="domain" description="Response regulatory" evidence="3">
    <location>
        <begin position="10"/>
        <end position="127"/>
    </location>
</feature>
<dbReference type="Gene3D" id="3.40.50.2300">
    <property type="match status" value="1"/>
</dbReference>
<dbReference type="PANTHER" id="PTHR44591">
    <property type="entry name" value="STRESS RESPONSE REGULATOR PROTEIN 1"/>
    <property type="match status" value="1"/>
</dbReference>
<evidence type="ECO:0000313" key="4">
    <source>
        <dbReference type="EMBL" id="MBB5319636.1"/>
    </source>
</evidence>
<keyword evidence="5" id="KW-1185">Reference proteome</keyword>